<dbReference type="InterPro" id="IPR010105">
    <property type="entry name" value="TonB_sidphr_rcpt"/>
</dbReference>
<evidence type="ECO:0000259" key="16">
    <source>
        <dbReference type="Pfam" id="PF00593"/>
    </source>
</evidence>
<dbReference type="SUPFAM" id="SSF56935">
    <property type="entry name" value="Porins"/>
    <property type="match status" value="1"/>
</dbReference>
<dbReference type="InterPro" id="IPR036942">
    <property type="entry name" value="Beta-barrel_TonB_sf"/>
</dbReference>
<keyword evidence="5" id="KW-0410">Iron transport</keyword>
<accession>A0A3S1CYT7</accession>
<dbReference type="GO" id="GO:0009279">
    <property type="term" value="C:cell outer membrane"/>
    <property type="evidence" value="ECO:0007669"/>
    <property type="project" value="UniProtKB-SubCell"/>
</dbReference>
<dbReference type="Gene3D" id="2.60.40.1120">
    <property type="entry name" value="Carboxypeptidase-like, regulatory domain"/>
    <property type="match status" value="1"/>
</dbReference>
<evidence type="ECO:0000313" key="18">
    <source>
        <dbReference type="EMBL" id="NSL87840.1"/>
    </source>
</evidence>
<keyword evidence="12 18" id="KW-0675">Receptor</keyword>
<dbReference type="InterPro" id="IPR000531">
    <property type="entry name" value="Beta-barrel_TonB"/>
</dbReference>
<dbReference type="PANTHER" id="PTHR32552:SF68">
    <property type="entry name" value="FERRICHROME OUTER MEMBRANE TRANSPORTER_PHAGE RECEPTOR"/>
    <property type="match status" value="1"/>
</dbReference>
<dbReference type="InterPro" id="IPR012910">
    <property type="entry name" value="Plug_dom"/>
</dbReference>
<evidence type="ECO:0000256" key="9">
    <source>
        <dbReference type="ARBA" id="ARBA00023065"/>
    </source>
</evidence>
<keyword evidence="11 14" id="KW-0472">Membrane</keyword>
<dbReference type="Pfam" id="PF07715">
    <property type="entry name" value="Plug"/>
    <property type="match status" value="1"/>
</dbReference>
<proteinExistence type="inferred from homology"/>
<keyword evidence="10 15" id="KW-0798">TonB box</keyword>
<evidence type="ECO:0000256" key="15">
    <source>
        <dbReference type="RuleBase" id="RU003357"/>
    </source>
</evidence>
<evidence type="ECO:0000256" key="3">
    <source>
        <dbReference type="ARBA" id="ARBA00022448"/>
    </source>
</evidence>
<evidence type="ECO:0000256" key="7">
    <source>
        <dbReference type="ARBA" id="ARBA00022729"/>
    </source>
</evidence>
<evidence type="ECO:0000256" key="11">
    <source>
        <dbReference type="ARBA" id="ARBA00023136"/>
    </source>
</evidence>
<evidence type="ECO:0000256" key="14">
    <source>
        <dbReference type="PROSITE-ProRule" id="PRU01360"/>
    </source>
</evidence>
<comment type="similarity">
    <text evidence="2 14 15">Belongs to the TonB-dependent receptor family.</text>
</comment>
<evidence type="ECO:0000256" key="2">
    <source>
        <dbReference type="ARBA" id="ARBA00009810"/>
    </source>
</evidence>
<dbReference type="InterPro" id="IPR039426">
    <property type="entry name" value="TonB-dep_rcpt-like"/>
</dbReference>
<dbReference type="GO" id="GO:0038023">
    <property type="term" value="F:signaling receptor activity"/>
    <property type="evidence" value="ECO:0007669"/>
    <property type="project" value="InterPro"/>
</dbReference>
<dbReference type="OrthoDB" id="9758472at2"/>
<dbReference type="Gene3D" id="2.170.130.10">
    <property type="entry name" value="TonB-dependent receptor, plug domain"/>
    <property type="match status" value="1"/>
</dbReference>
<dbReference type="PANTHER" id="PTHR32552">
    <property type="entry name" value="FERRICHROME IRON RECEPTOR-RELATED"/>
    <property type="match status" value="1"/>
</dbReference>
<protein>
    <submittedName>
        <fullName evidence="18">TonB-dependent siderophore receptor</fullName>
    </submittedName>
</protein>
<evidence type="ECO:0000256" key="8">
    <source>
        <dbReference type="ARBA" id="ARBA00023004"/>
    </source>
</evidence>
<evidence type="ECO:0000256" key="6">
    <source>
        <dbReference type="ARBA" id="ARBA00022692"/>
    </source>
</evidence>
<dbReference type="Pfam" id="PF13620">
    <property type="entry name" value="CarboxypepD_reg"/>
    <property type="match status" value="1"/>
</dbReference>
<dbReference type="Gene3D" id="2.40.170.20">
    <property type="entry name" value="TonB-dependent receptor, beta-barrel domain"/>
    <property type="match status" value="1"/>
</dbReference>
<keyword evidence="4 14" id="KW-1134">Transmembrane beta strand</keyword>
<reference evidence="18" key="1">
    <citation type="submission" date="2020-05" db="EMBL/GenBank/DDBJ databases">
        <title>Chitinophaga laudate sp. nov., isolated from a tropical peat swamp.</title>
        <authorList>
            <person name="Goh C.B.S."/>
            <person name="Lee M.S."/>
            <person name="Parimannan S."/>
            <person name="Pasbakhsh P."/>
            <person name="Yule C.M."/>
            <person name="Rajandas H."/>
            <person name="Loke S."/>
            <person name="Croft L."/>
            <person name="Tan J.B.L."/>
        </authorList>
    </citation>
    <scope>NUCLEOTIDE SEQUENCE</scope>
    <source>
        <strain evidence="18">Mgbs1</strain>
    </source>
</reference>
<dbReference type="InterPro" id="IPR037066">
    <property type="entry name" value="Plug_dom_sf"/>
</dbReference>
<evidence type="ECO:0000313" key="19">
    <source>
        <dbReference type="Proteomes" id="UP000281028"/>
    </source>
</evidence>
<feature type="domain" description="TonB-dependent receptor-like beta-barrel" evidence="16">
    <location>
        <begin position="356"/>
        <end position="794"/>
    </location>
</feature>
<dbReference type="NCBIfam" id="TIGR01783">
    <property type="entry name" value="TonB-siderophor"/>
    <property type="match status" value="1"/>
</dbReference>
<evidence type="ECO:0000259" key="17">
    <source>
        <dbReference type="Pfam" id="PF07715"/>
    </source>
</evidence>
<keyword evidence="19" id="KW-1185">Reference proteome</keyword>
<evidence type="ECO:0000256" key="13">
    <source>
        <dbReference type="ARBA" id="ARBA00023237"/>
    </source>
</evidence>
<dbReference type="Proteomes" id="UP000281028">
    <property type="component" value="Unassembled WGS sequence"/>
</dbReference>
<keyword evidence="7" id="KW-0732">Signal</keyword>
<keyword evidence="6 14" id="KW-0812">Transmembrane</keyword>
<evidence type="ECO:0000256" key="10">
    <source>
        <dbReference type="ARBA" id="ARBA00023077"/>
    </source>
</evidence>
<name>A0A3S1CYT7_9BACT</name>
<sequence length="822" mass="90247">MKLFCLCKSGLRVSLAIHTRILLFLFFLLAAGQLMAQSNAVIQGKITSSDGQPVGEVLVMLVETHQETYTNKEGDYRFDHLRKGNYTLKATLLGLPVMKRTVILTADGSATADFILKESTIGLQEFEISTRTISKELNKESRIVSKLPLKYMENPQVYTTLSDKLMTEQIITDLSEGLKNAPGLIKMQGSIGRGGDGAVYYNLRGFPTRVSLVDGLPGQTNGEIDMANIQSVEVIKGPSGTLFGGAVTSFGGLINVVTKKPLDTLGGEISYTGGSYNLNRLTADVYGPVNKSKTLTARLNTAYHIRNSPQDAGFRKSFFIAPVINYKPTARLDITLGAEIYSYEGTNPSIIFLSRTRKFFATNPAEMNFDWNRSYTNNDITLKAPSSNIHGRIDYKLGRGWVSSTNFSRNTRKTDGIYQYEFIRGNASDDLVERNVQLQQADAATTSIQQNFIGDFHIGGIRNRLVVGLDYLNQNAFNNYSGIVKFDTISGSNPNFAKYSLLSKANAINKIVMSGAAPIKNYTSNNIYGAYVSDAVNITRYLVALLSLRLDYFASNGTMNHVSGKMLPDSRFYQTSLSPKLGLVYEIVPEMVSLFGNYMNGFMNVPPVTQPVANVNGNFRPMYANQLEGGVKLNLLRNRLTVTASYYDIKVKNMIRPAALVDNGTEHTITVQDGTQRSKGAEVEVMAVPFKGLNLIAGYAYNDSQLNTTGKDTDGYRPSSAGPPTIGNLWLSYTLYKGVLKGLGIGAGANYVSEHVTANSATTGRFVFKPYTLINATAFYDANKFRLGLKFDNITDEQCFTGQGVISPQLPFNASANLTVRF</sequence>
<dbReference type="GO" id="GO:0015344">
    <property type="term" value="F:siderophore uptake transmembrane transporter activity"/>
    <property type="evidence" value="ECO:0007669"/>
    <property type="project" value="TreeGrafter"/>
</dbReference>
<dbReference type="GO" id="GO:0015891">
    <property type="term" value="P:siderophore transport"/>
    <property type="evidence" value="ECO:0007669"/>
    <property type="project" value="InterPro"/>
</dbReference>
<keyword evidence="3 14" id="KW-0813">Transport</keyword>
<comment type="subcellular location">
    <subcellularLocation>
        <location evidence="1 14">Cell outer membrane</location>
        <topology evidence="1 14">Multi-pass membrane protein</topology>
    </subcellularLocation>
</comment>
<keyword evidence="9" id="KW-0406">Ion transport</keyword>
<dbReference type="EMBL" id="RIAR02000001">
    <property type="protein sequence ID" value="NSL87840.1"/>
    <property type="molecule type" value="Genomic_DNA"/>
</dbReference>
<evidence type="ECO:0000256" key="1">
    <source>
        <dbReference type="ARBA" id="ARBA00004571"/>
    </source>
</evidence>
<dbReference type="SUPFAM" id="SSF49452">
    <property type="entry name" value="Starch-binding domain-like"/>
    <property type="match status" value="1"/>
</dbReference>
<dbReference type="CDD" id="cd01347">
    <property type="entry name" value="ligand_gated_channel"/>
    <property type="match status" value="1"/>
</dbReference>
<comment type="caution">
    <text evidence="18">The sequence shown here is derived from an EMBL/GenBank/DDBJ whole genome shotgun (WGS) entry which is preliminary data.</text>
</comment>
<dbReference type="PROSITE" id="PS52016">
    <property type="entry name" value="TONB_DEPENDENT_REC_3"/>
    <property type="match status" value="1"/>
</dbReference>
<evidence type="ECO:0000256" key="5">
    <source>
        <dbReference type="ARBA" id="ARBA00022496"/>
    </source>
</evidence>
<dbReference type="Pfam" id="PF00593">
    <property type="entry name" value="TonB_dep_Rec_b-barrel"/>
    <property type="match status" value="1"/>
</dbReference>
<keyword evidence="13 14" id="KW-0998">Cell outer membrane</keyword>
<evidence type="ECO:0000256" key="4">
    <source>
        <dbReference type="ARBA" id="ARBA00022452"/>
    </source>
</evidence>
<dbReference type="AlphaFoldDB" id="A0A3S1CYT7"/>
<dbReference type="InterPro" id="IPR013784">
    <property type="entry name" value="Carb-bd-like_fold"/>
</dbReference>
<organism evidence="18 19">
    <name type="scientific">Chitinophaga solisilvae</name>
    <dbReference type="NCBI Taxonomy" id="1233460"/>
    <lineage>
        <taxon>Bacteria</taxon>
        <taxon>Pseudomonadati</taxon>
        <taxon>Bacteroidota</taxon>
        <taxon>Chitinophagia</taxon>
        <taxon>Chitinophagales</taxon>
        <taxon>Chitinophagaceae</taxon>
        <taxon>Chitinophaga</taxon>
    </lineage>
</organism>
<gene>
    <name evidence="18" type="ORF">ECE50_013415</name>
</gene>
<feature type="domain" description="TonB-dependent receptor plug" evidence="17">
    <location>
        <begin position="152"/>
        <end position="245"/>
    </location>
</feature>
<keyword evidence="8" id="KW-0408">Iron</keyword>
<evidence type="ECO:0000256" key="12">
    <source>
        <dbReference type="ARBA" id="ARBA00023170"/>
    </source>
</evidence>
<dbReference type="GO" id="GO:0030246">
    <property type="term" value="F:carbohydrate binding"/>
    <property type="evidence" value="ECO:0007669"/>
    <property type="project" value="InterPro"/>
</dbReference>